<dbReference type="InterPro" id="IPR051832">
    <property type="entry name" value="mTOR-Rac_regulators"/>
</dbReference>
<dbReference type="Gene3D" id="2.30.29.30">
    <property type="entry name" value="Pleckstrin-homology domain (PH domain)/Phosphotyrosine-binding domain (PTB)"/>
    <property type="match status" value="1"/>
</dbReference>
<dbReference type="GO" id="GO:0005085">
    <property type="term" value="F:guanyl-nucleotide exchange factor activity"/>
    <property type="evidence" value="ECO:0007669"/>
    <property type="project" value="TreeGrafter"/>
</dbReference>
<dbReference type="GO" id="GO:0007186">
    <property type="term" value="P:G protein-coupled receptor signaling pathway"/>
    <property type="evidence" value="ECO:0007669"/>
    <property type="project" value="TreeGrafter"/>
</dbReference>
<dbReference type="PANTHER" id="PTHR22829">
    <property type="entry name" value="DEP DOMAIN PROTEIN"/>
    <property type="match status" value="1"/>
</dbReference>
<dbReference type="Proteomes" id="UP001166674">
    <property type="component" value="Unassembled WGS sequence"/>
</dbReference>
<dbReference type="EMBL" id="JAATJV010265924">
    <property type="protein sequence ID" value="MBZ3876133.1"/>
    <property type="molecule type" value="Genomic_DNA"/>
</dbReference>
<name>A0AA41STT5_SCICA</name>
<organism evidence="1 2">
    <name type="scientific">Sciurus carolinensis</name>
    <name type="common">Eastern gray squirrel</name>
    <dbReference type="NCBI Taxonomy" id="30640"/>
    <lineage>
        <taxon>Eukaryota</taxon>
        <taxon>Metazoa</taxon>
        <taxon>Chordata</taxon>
        <taxon>Craniata</taxon>
        <taxon>Vertebrata</taxon>
        <taxon>Euteleostomi</taxon>
        <taxon>Mammalia</taxon>
        <taxon>Eutheria</taxon>
        <taxon>Euarchontoglires</taxon>
        <taxon>Glires</taxon>
        <taxon>Rodentia</taxon>
        <taxon>Sciuromorpha</taxon>
        <taxon>Sciuridae</taxon>
        <taxon>Sciurinae</taxon>
        <taxon>Sciurini</taxon>
        <taxon>Sciurus</taxon>
    </lineage>
</organism>
<proteinExistence type="predicted"/>
<protein>
    <submittedName>
        <fullName evidence="1">Phosphatidylinositol 3,4,5-trisphosphate-dependent Rac exchanger 1 protein</fullName>
    </submittedName>
</protein>
<dbReference type="GO" id="GO:0005886">
    <property type="term" value="C:plasma membrane"/>
    <property type="evidence" value="ECO:0007669"/>
    <property type="project" value="TreeGrafter"/>
</dbReference>
<evidence type="ECO:0000313" key="2">
    <source>
        <dbReference type="Proteomes" id="UP001166674"/>
    </source>
</evidence>
<dbReference type="GO" id="GO:0005096">
    <property type="term" value="F:GTPase activator activity"/>
    <property type="evidence" value="ECO:0007669"/>
    <property type="project" value="TreeGrafter"/>
</dbReference>
<dbReference type="AlphaFoldDB" id="A0AA41STT5"/>
<dbReference type="InterPro" id="IPR011993">
    <property type="entry name" value="PH-like_dom_sf"/>
</dbReference>
<sequence length="307" mass="35398">MTMPSLVHADYHSNGYIVTNDWKIHNTTKNKLFVCMAKMVEEKHKWLDTIICKWEQCDRVRVGCLTRSALGPQILPQEEDYGFDIEENKTMMVKSVQRGLLAEGQCILKVTGSSMASKGALGDPGALSGISELRPISTEFKQKEECMVRDWSLIQISIQEDPWHLPSSIKTLVDNIQRDVEDRKNQLLLALRKCTDTNVFYHIEGRRQALKVVFYLDSYHFYKLPSCLERRASLRMHVMLFMKALENVEGPPPPGRQEAEDFQQEINAQSLENVQQYYHKLRYVLGPMSGQDSESRHSRWQAYIPSA</sequence>
<evidence type="ECO:0000313" key="1">
    <source>
        <dbReference type="EMBL" id="MBZ3876133.1"/>
    </source>
</evidence>
<keyword evidence="2" id="KW-1185">Reference proteome</keyword>
<dbReference type="PANTHER" id="PTHR22829:SF6">
    <property type="entry name" value="PHOSPHATIDYLINOSITOL 3,4,5-TRISPHOSPHATE-DEPENDENT RAC EXCHANGER 1 PROTEIN"/>
    <property type="match status" value="1"/>
</dbReference>
<comment type="caution">
    <text evidence="1">The sequence shown here is derived from an EMBL/GenBank/DDBJ whole genome shotgun (WGS) entry which is preliminary data.</text>
</comment>
<gene>
    <name evidence="1" type="ORF">SUZIE_136415</name>
</gene>
<dbReference type="GO" id="GO:0023051">
    <property type="term" value="P:regulation of signaling"/>
    <property type="evidence" value="ECO:0007669"/>
    <property type="project" value="TreeGrafter"/>
</dbReference>
<reference evidence="1" key="1">
    <citation type="submission" date="2020-03" db="EMBL/GenBank/DDBJ databases">
        <title>Studies in the Genomics of Life Span.</title>
        <authorList>
            <person name="Glass D."/>
        </authorList>
    </citation>
    <scope>NUCLEOTIDE SEQUENCE</scope>
    <source>
        <strain evidence="1">SUZIE</strain>
        <tissue evidence="1">Muscle</tissue>
    </source>
</reference>
<accession>A0AA41STT5</accession>